<keyword evidence="9" id="KW-0969">Cilium</keyword>
<evidence type="ECO:0000256" key="1">
    <source>
        <dbReference type="ARBA" id="ARBA00003041"/>
    </source>
</evidence>
<keyword evidence="9" id="KW-0966">Cell projection</keyword>
<evidence type="ECO:0000259" key="8">
    <source>
        <dbReference type="Pfam" id="PF02108"/>
    </source>
</evidence>
<keyword evidence="4" id="KW-0813">Transport</keyword>
<evidence type="ECO:0000256" key="3">
    <source>
        <dbReference type="ARBA" id="ARBA00016507"/>
    </source>
</evidence>
<dbReference type="PANTHER" id="PTHR34982">
    <property type="entry name" value="YOP PROTEINS TRANSLOCATION PROTEIN L"/>
    <property type="match status" value="1"/>
</dbReference>
<keyword evidence="6" id="KW-0653">Protein transport</keyword>
<dbReference type="InterPro" id="IPR051472">
    <property type="entry name" value="T3SS_Stator/FliH"/>
</dbReference>
<accession>A0A1I1PXY7</accession>
<sequence length="220" mass="24531">MSFVFERDFDEEEAFEKRKRIHEQRAIYTPEDLEEAVQKAVKDAYEDGRMAGRAEASVQHQETTAAKTADALVVLAPRLQEILTQADQHKAALEHQVLDYIMTIARQLIPTILSDTALLRTEAEVKKAISMAIGAASLRIFVPADLAGDLSEGIEHQVQQAGFSGRVQIQADHRMRPGDTRVVWDHGGMDFSLTELCDNTLKALKAATDDAMARRNTELE</sequence>
<dbReference type="GO" id="GO:0005829">
    <property type="term" value="C:cytosol"/>
    <property type="evidence" value="ECO:0007669"/>
    <property type="project" value="TreeGrafter"/>
</dbReference>
<gene>
    <name evidence="9" type="ORF">SAMN05421762_3371</name>
</gene>
<dbReference type="InterPro" id="IPR018035">
    <property type="entry name" value="Flagellar_FliH/T3SS_HrpE"/>
</dbReference>
<dbReference type="Pfam" id="PF02108">
    <property type="entry name" value="FliH"/>
    <property type="match status" value="1"/>
</dbReference>
<evidence type="ECO:0000313" key="10">
    <source>
        <dbReference type="Proteomes" id="UP000231644"/>
    </source>
</evidence>
<keyword evidence="10" id="KW-1185">Reference proteome</keyword>
<dbReference type="EMBL" id="FOLX01000002">
    <property type="protein sequence ID" value="SFD14766.1"/>
    <property type="molecule type" value="Genomic_DNA"/>
</dbReference>
<dbReference type="RefSeq" id="WP_093454681.1">
    <property type="nucleotide sequence ID" value="NZ_BAABWI010000007.1"/>
</dbReference>
<comment type="similarity">
    <text evidence="2">Belongs to the FliH family.</text>
</comment>
<proteinExistence type="inferred from homology"/>
<feature type="domain" description="Flagellar assembly protein FliH/Type III secretion system HrpE" evidence="8">
    <location>
        <begin position="72"/>
        <end position="194"/>
    </location>
</feature>
<evidence type="ECO:0000313" key="9">
    <source>
        <dbReference type="EMBL" id="SFD14766.1"/>
    </source>
</evidence>
<dbReference type="GO" id="GO:0015031">
    <property type="term" value="P:protein transport"/>
    <property type="evidence" value="ECO:0007669"/>
    <property type="project" value="UniProtKB-KW"/>
</dbReference>
<dbReference type="AlphaFoldDB" id="A0A1I1PXY7"/>
<dbReference type="STRING" id="517719.SAMN05421762_3371"/>
<dbReference type="Proteomes" id="UP000231644">
    <property type="component" value="Unassembled WGS sequence"/>
</dbReference>
<evidence type="ECO:0000256" key="2">
    <source>
        <dbReference type="ARBA" id="ARBA00006602"/>
    </source>
</evidence>
<dbReference type="OrthoDB" id="7873045at2"/>
<evidence type="ECO:0000256" key="7">
    <source>
        <dbReference type="ARBA" id="ARBA00023225"/>
    </source>
</evidence>
<comment type="function">
    <text evidence="1">Needed for flagellar regrowth and assembly.</text>
</comment>
<name>A0A1I1PXY7_9RHOB</name>
<evidence type="ECO:0000256" key="5">
    <source>
        <dbReference type="ARBA" id="ARBA00022795"/>
    </source>
</evidence>
<reference evidence="9 10" key="1">
    <citation type="submission" date="2016-10" db="EMBL/GenBank/DDBJ databases">
        <authorList>
            <person name="de Groot N.N."/>
        </authorList>
    </citation>
    <scope>NUCLEOTIDE SEQUENCE [LARGE SCALE GENOMIC DNA]</scope>
    <source>
        <strain evidence="9 10">DSM 29619</strain>
    </source>
</reference>
<keyword evidence="7" id="KW-1006">Bacterial flagellum protein export</keyword>
<evidence type="ECO:0000256" key="6">
    <source>
        <dbReference type="ARBA" id="ARBA00022927"/>
    </source>
</evidence>
<dbReference type="PANTHER" id="PTHR34982:SF1">
    <property type="entry name" value="FLAGELLAR ASSEMBLY PROTEIN FLIH"/>
    <property type="match status" value="1"/>
</dbReference>
<organism evidence="9 10">
    <name type="scientific">Pseudooceanicola nitratireducens</name>
    <dbReference type="NCBI Taxonomy" id="517719"/>
    <lineage>
        <taxon>Bacteria</taxon>
        <taxon>Pseudomonadati</taxon>
        <taxon>Pseudomonadota</taxon>
        <taxon>Alphaproteobacteria</taxon>
        <taxon>Rhodobacterales</taxon>
        <taxon>Paracoccaceae</taxon>
        <taxon>Pseudooceanicola</taxon>
    </lineage>
</organism>
<protein>
    <recommendedName>
        <fullName evidence="3">Flagellar assembly protein FliH</fullName>
    </recommendedName>
</protein>
<evidence type="ECO:0000256" key="4">
    <source>
        <dbReference type="ARBA" id="ARBA00022448"/>
    </source>
</evidence>
<dbReference type="GO" id="GO:0044781">
    <property type="term" value="P:bacterial-type flagellum organization"/>
    <property type="evidence" value="ECO:0007669"/>
    <property type="project" value="UniProtKB-KW"/>
</dbReference>
<keyword evidence="9" id="KW-0282">Flagellum</keyword>
<keyword evidence="5" id="KW-1005">Bacterial flagellum biogenesis</keyword>